<dbReference type="PANTHER" id="PTHR10338">
    <property type="entry name" value="INTER-ALPHA-TRYPSIN INHIBITOR HEAVY CHAIN FAMILY MEMBER"/>
    <property type="match status" value="1"/>
</dbReference>
<comment type="caution">
    <text evidence="2">The sequence shown here is derived from an EMBL/GenBank/DDBJ whole genome shotgun (WGS) entry which is preliminary data.</text>
</comment>
<feature type="domain" description="VWFA" evidence="1">
    <location>
        <begin position="110"/>
        <end position="294"/>
    </location>
</feature>
<dbReference type="OrthoDB" id="299997at2759"/>
<dbReference type="PANTHER" id="PTHR10338:SF108">
    <property type="entry name" value="INTER-ALPHA-TRYPSIN INHIBITOR HEAVY CHAIN H4-LIKE PROTEIN"/>
    <property type="match status" value="1"/>
</dbReference>
<dbReference type="Gene3D" id="3.40.50.410">
    <property type="entry name" value="von Willebrand factor, type A domain"/>
    <property type="match status" value="1"/>
</dbReference>
<name>X6MHZ2_RETFI</name>
<dbReference type="SUPFAM" id="SSF53300">
    <property type="entry name" value="vWA-like"/>
    <property type="match status" value="1"/>
</dbReference>
<sequence>MLSCASFGTSLHKTKQATSLILNDFEHEGIFGRYYFDTYPSEVRGEVTEEESKELQAKKEESMKEIAKDFFTMRTNYARSRDPISNEMYQWLGLGLHSNTMEKKGLPNMDVRHITPGEGETKYVSKIAVAKESLLSMLKELKPDDSIAVVLFTTTCNVLVPLTQWKQGDAEKIKRSIMSITATGGTDLSAAFKGASKLLQDKIDSDKKANTTTNVQYRILFMTDMRPNTGETRETGLFGLANSCSQQQIYTTFVGIGEDFGSELAQHISTNLKGAQYMTVRTATEFAELMTENFEYSIFPTIFDFE</sequence>
<reference evidence="2 3" key="1">
    <citation type="journal article" date="2013" name="Curr. Biol.">
        <title>The Genome of the Foraminiferan Reticulomyxa filosa.</title>
        <authorList>
            <person name="Glockner G."/>
            <person name="Hulsmann N."/>
            <person name="Schleicher M."/>
            <person name="Noegel A.A."/>
            <person name="Eichinger L."/>
            <person name="Gallinger C."/>
            <person name="Pawlowski J."/>
            <person name="Sierra R."/>
            <person name="Euteneuer U."/>
            <person name="Pillet L."/>
            <person name="Moustafa A."/>
            <person name="Platzer M."/>
            <person name="Groth M."/>
            <person name="Szafranski K."/>
            <person name="Schliwa M."/>
        </authorList>
    </citation>
    <scope>NUCLEOTIDE SEQUENCE [LARGE SCALE GENOMIC DNA]</scope>
</reference>
<gene>
    <name evidence="2" type="ORF">RFI_24326</name>
</gene>
<dbReference type="AlphaFoldDB" id="X6MHZ2"/>
<dbReference type="InterPro" id="IPR002035">
    <property type="entry name" value="VWF_A"/>
</dbReference>
<protein>
    <submittedName>
        <fullName evidence="2">von Willebrand factor type A</fullName>
    </submittedName>
</protein>
<evidence type="ECO:0000259" key="1">
    <source>
        <dbReference type="PROSITE" id="PS50234"/>
    </source>
</evidence>
<dbReference type="PROSITE" id="PS50234">
    <property type="entry name" value="VWFA"/>
    <property type="match status" value="1"/>
</dbReference>
<dbReference type="Proteomes" id="UP000023152">
    <property type="component" value="Unassembled WGS sequence"/>
</dbReference>
<evidence type="ECO:0000313" key="3">
    <source>
        <dbReference type="Proteomes" id="UP000023152"/>
    </source>
</evidence>
<proteinExistence type="predicted"/>
<evidence type="ECO:0000313" key="2">
    <source>
        <dbReference type="EMBL" id="ETO13047.1"/>
    </source>
</evidence>
<dbReference type="InterPro" id="IPR036465">
    <property type="entry name" value="vWFA_dom_sf"/>
</dbReference>
<organism evidence="2 3">
    <name type="scientific">Reticulomyxa filosa</name>
    <dbReference type="NCBI Taxonomy" id="46433"/>
    <lineage>
        <taxon>Eukaryota</taxon>
        <taxon>Sar</taxon>
        <taxon>Rhizaria</taxon>
        <taxon>Retaria</taxon>
        <taxon>Foraminifera</taxon>
        <taxon>Monothalamids</taxon>
        <taxon>Reticulomyxidae</taxon>
        <taxon>Reticulomyxa</taxon>
    </lineage>
</organism>
<accession>X6MHZ2</accession>
<dbReference type="EMBL" id="ASPP01020867">
    <property type="protein sequence ID" value="ETO13047.1"/>
    <property type="molecule type" value="Genomic_DNA"/>
</dbReference>
<keyword evidence="3" id="KW-1185">Reference proteome</keyword>
<dbReference type="InterPro" id="IPR050934">
    <property type="entry name" value="ITIH"/>
</dbReference>
<dbReference type="Pfam" id="PF13519">
    <property type="entry name" value="VWA_2"/>
    <property type="match status" value="1"/>
</dbReference>